<dbReference type="InterPro" id="IPR053204">
    <property type="entry name" value="Oxopyrrolidines_Biosynth-assoc"/>
</dbReference>
<reference evidence="3" key="1">
    <citation type="journal article" date="2023" name="Mol. Phylogenet. Evol.">
        <title>Genome-scale phylogeny and comparative genomics of the fungal order Sordariales.</title>
        <authorList>
            <person name="Hensen N."/>
            <person name="Bonometti L."/>
            <person name="Westerberg I."/>
            <person name="Brannstrom I.O."/>
            <person name="Guillou S."/>
            <person name="Cros-Aarteil S."/>
            <person name="Calhoun S."/>
            <person name="Haridas S."/>
            <person name="Kuo A."/>
            <person name="Mondo S."/>
            <person name="Pangilinan J."/>
            <person name="Riley R."/>
            <person name="LaButti K."/>
            <person name="Andreopoulos B."/>
            <person name="Lipzen A."/>
            <person name="Chen C."/>
            <person name="Yan M."/>
            <person name="Daum C."/>
            <person name="Ng V."/>
            <person name="Clum A."/>
            <person name="Steindorff A."/>
            <person name="Ohm R.A."/>
            <person name="Martin F."/>
            <person name="Silar P."/>
            <person name="Natvig D.O."/>
            <person name="Lalanne C."/>
            <person name="Gautier V."/>
            <person name="Ament-Velasquez S.L."/>
            <person name="Kruys A."/>
            <person name="Hutchinson M.I."/>
            <person name="Powell A.J."/>
            <person name="Barry K."/>
            <person name="Miller A.N."/>
            <person name="Grigoriev I.V."/>
            <person name="Debuchy R."/>
            <person name="Gladieux P."/>
            <person name="Hiltunen Thoren M."/>
            <person name="Johannesson H."/>
        </authorList>
    </citation>
    <scope>NUCLEOTIDE SEQUENCE [LARGE SCALE GENOMIC DNA]</scope>
    <source>
        <strain evidence="3">CBS 284.82</strain>
    </source>
</reference>
<sequence length="394" mass="44663">MATDTQPETRRTNSFGELEPGWEPMLDDWLRPQDPEHQIGPILAGVLHEYLLSDDAIADAAAAAARRFDDLYSTVYEPRFNGYRKTHKGWTGYLIVFYELLFSVAVEMHYDDPKQDKIIQLLAELRKLPPHAVRIFVQPEFEWVDSEIWTRDPLLPWELVSLEPYGNITFEYYNNLKDPDRLQLFEQSTAYYVNFYAFQARCTAAGFDAGFKTRFIRAGDIISTGLHPDYPDYLEKLDCHVMAAAQYILHAGNVIDAECVKKQLPPRRHPGWKGWDNGNGPAVWKQWGNSLAEIADALEGRGELGFRLFEKNREALTDMVIKARDKMVALEPALFAQPDPEPVADSAPSSKATQSPAAGGNPEPHSEPPALVRLGGQSRTGIFGRTVRWIWGKR</sequence>
<dbReference type="InterPro" id="IPR022085">
    <property type="entry name" value="OpdG"/>
</dbReference>
<comment type="caution">
    <text evidence="2">The sequence shown here is derived from an EMBL/GenBank/DDBJ whole genome shotgun (WGS) entry which is preliminary data.</text>
</comment>
<feature type="region of interest" description="Disordered" evidence="1">
    <location>
        <begin position="337"/>
        <end position="375"/>
    </location>
</feature>
<dbReference type="AlphaFoldDB" id="A0AAN6SP76"/>
<gene>
    <name evidence="2" type="ORF">C8A01DRAFT_18713</name>
</gene>
<proteinExistence type="predicted"/>
<name>A0AAN6SP76_9PEZI</name>
<dbReference type="PANTHER" id="PTHR38797:SF4">
    <property type="entry name" value="NUCLEAR PORE COMPLEX PROTEIN NUP85"/>
    <property type="match status" value="1"/>
</dbReference>
<dbReference type="PANTHER" id="PTHR38797">
    <property type="entry name" value="NUCLEAR PORE COMPLEX PROTEIN NUP85-RELATED"/>
    <property type="match status" value="1"/>
</dbReference>
<protein>
    <submittedName>
        <fullName evidence="2">Uncharacterized protein</fullName>
    </submittedName>
</protein>
<dbReference type="Proteomes" id="UP001303115">
    <property type="component" value="Unassembled WGS sequence"/>
</dbReference>
<dbReference type="Pfam" id="PF12311">
    <property type="entry name" value="DUF3632"/>
    <property type="match status" value="1"/>
</dbReference>
<evidence type="ECO:0000313" key="3">
    <source>
        <dbReference type="Proteomes" id="UP001303115"/>
    </source>
</evidence>
<organism evidence="2 3">
    <name type="scientific">Parachaetomium inaequale</name>
    <dbReference type="NCBI Taxonomy" id="2588326"/>
    <lineage>
        <taxon>Eukaryota</taxon>
        <taxon>Fungi</taxon>
        <taxon>Dikarya</taxon>
        <taxon>Ascomycota</taxon>
        <taxon>Pezizomycotina</taxon>
        <taxon>Sordariomycetes</taxon>
        <taxon>Sordariomycetidae</taxon>
        <taxon>Sordariales</taxon>
        <taxon>Chaetomiaceae</taxon>
        <taxon>Parachaetomium</taxon>
    </lineage>
</organism>
<accession>A0AAN6SP76</accession>
<dbReference type="EMBL" id="MU854477">
    <property type="protein sequence ID" value="KAK4034498.1"/>
    <property type="molecule type" value="Genomic_DNA"/>
</dbReference>
<keyword evidence="3" id="KW-1185">Reference proteome</keyword>
<evidence type="ECO:0000256" key="1">
    <source>
        <dbReference type="SAM" id="MobiDB-lite"/>
    </source>
</evidence>
<evidence type="ECO:0000313" key="2">
    <source>
        <dbReference type="EMBL" id="KAK4034498.1"/>
    </source>
</evidence>
<feature type="compositionally biased region" description="Polar residues" evidence="1">
    <location>
        <begin position="347"/>
        <end position="356"/>
    </location>
</feature>